<reference evidence="2" key="1">
    <citation type="submission" date="2021-06" db="EMBL/GenBank/DDBJ databases">
        <authorList>
            <person name="Kallberg Y."/>
            <person name="Tangrot J."/>
            <person name="Rosling A."/>
        </authorList>
    </citation>
    <scope>NUCLEOTIDE SEQUENCE</scope>
    <source>
        <strain evidence="2">MA453B</strain>
    </source>
</reference>
<accession>A0A9N9P3D3</accession>
<dbReference type="OrthoDB" id="449487at2759"/>
<proteinExistence type="predicted"/>
<organism evidence="2 3">
    <name type="scientific">Dentiscutata erythropus</name>
    <dbReference type="NCBI Taxonomy" id="1348616"/>
    <lineage>
        <taxon>Eukaryota</taxon>
        <taxon>Fungi</taxon>
        <taxon>Fungi incertae sedis</taxon>
        <taxon>Mucoromycota</taxon>
        <taxon>Glomeromycotina</taxon>
        <taxon>Glomeromycetes</taxon>
        <taxon>Diversisporales</taxon>
        <taxon>Gigasporaceae</taxon>
        <taxon>Dentiscutata</taxon>
    </lineage>
</organism>
<evidence type="ECO:0000313" key="2">
    <source>
        <dbReference type="EMBL" id="CAG8786347.1"/>
    </source>
</evidence>
<dbReference type="Proteomes" id="UP000789405">
    <property type="component" value="Unassembled WGS sequence"/>
</dbReference>
<feature type="domain" description="Alcohol dehydrogenase-like C-terminal" evidence="1">
    <location>
        <begin position="26"/>
        <end position="153"/>
    </location>
</feature>
<evidence type="ECO:0000313" key="3">
    <source>
        <dbReference type="Proteomes" id="UP000789405"/>
    </source>
</evidence>
<dbReference type="InterPro" id="IPR036291">
    <property type="entry name" value="NAD(P)-bd_dom_sf"/>
</dbReference>
<evidence type="ECO:0000259" key="1">
    <source>
        <dbReference type="Pfam" id="PF00107"/>
    </source>
</evidence>
<dbReference type="EMBL" id="CAJVPY010024219">
    <property type="protein sequence ID" value="CAG8786347.1"/>
    <property type="molecule type" value="Genomic_DNA"/>
</dbReference>
<dbReference type="SUPFAM" id="SSF51735">
    <property type="entry name" value="NAD(P)-binding Rossmann-fold domains"/>
    <property type="match status" value="1"/>
</dbReference>
<dbReference type="CDD" id="cd05188">
    <property type="entry name" value="MDR"/>
    <property type="match status" value="1"/>
</dbReference>
<dbReference type="PANTHER" id="PTHR45033:SF3">
    <property type="entry name" value="DEHYDROGENASE, PUTATIVE (AFU_ORTHOLOGUE AFUA_2G13270)-RELATED"/>
    <property type="match status" value="1"/>
</dbReference>
<dbReference type="PANTHER" id="PTHR45033">
    <property type="match status" value="1"/>
</dbReference>
<dbReference type="Gene3D" id="3.40.50.720">
    <property type="entry name" value="NAD(P)-binding Rossmann-like Domain"/>
    <property type="match status" value="1"/>
</dbReference>
<sequence length="195" mass="21587">TSYRALIVRGGLKAGETVLITGNGGGCGLFLIQFAKAIGAKVFFTTGQKSKLDFLEKKFNIKGVLYTEVNWSDKLKQIVPEVYDGLFDLIVDSSGGKFVSTYMDLLRPSGRYVFFGQTLGPPTVELLQKWSSIYSKSLIILGSDLGSFTEFKQIKVNDCTSDTEYRISLTKSALKDDTDPKRNVKRVMEVIVGLE</sequence>
<dbReference type="Pfam" id="PF00107">
    <property type="entry name" value="ADH_zinc_N"/>
    <property type="match status" value="1"/>
</dbReference>
<feature type="non-terminal residue" evidence="2">
    <location>
        <position position="195"/>
    </location>
</feature>
<gene>
    <name evidence="2" type="ORF">DERYTH_LOCUS20484</name>
</gene>
<keyword evidence="3" id="KW-1185">Reference proteome</keyword>
<dbReference type="InterPro" id="IPR013149">
    <property type="entry name" value="ADH-like_C"/>
</dbReference>
<name>A0A9N9P3D3_9GLOM</name>
<dbReference type="AlphaFoldDB" id="A0A9N9P3D3"/>
<dbReference type="InterPro" id="IPR052711">
    <property type="entry name" value="Zinc_ADH-like"/>
</dbReference>
<protein>
    <submittedName>
        <fullName evidence="2">22103_t:CDS:1</fullName>
    </submittedName>
</protein>
<comment type="caution">
    <text evidence="2">The sequence shown here is derived from an EMBL/GenBank/DDBJ whole genome shotgun (WGS) entry which is preliminary data.</text>
</comment>